<sequence>MITLKGFEIGRVYDTIDRVIEQYEKDDLNSIFRSHVYKYDKASNIIALSEYSGKDARLINKKYSGENDYNIKALDRYEKVKENKKLLKDLKFEEDKKSKGYTYDSQDRLTHFKNISGNTTRLIYDKNDRIIKQILPEQYDETTDDGLGTTYVYNLKGQVIQVKNALGETVTKNTYDPKGNMETSIDGENNKVEYTYTLLGQIKDIVTPNSRKENKKAQSYKYDARGNITGITEGNGNQTSYMLDDWGRITQIVTPEGGTEKYTYDYAGNIITTTDANGGTITYSYNSLGQVSEIKDQEGNSEYFYYDEEGNLSKQLDRSENIVDRVYNIDKNIVSVKAYKNHKKTIEEISKDKKILNIIDQRYNYNEDGTLKNAYTGNMLYEYSFNDEGMLESKSASGKTLLNYAYDKNNNIKTIKDITGKSSIYNYDAANRVKGIKDNKENSIVNYDYFKNDYIKSINYGNGLKSNYSYDGDGNVESLVTVTSTGEVLVDYNYAYDLNGNRIEKVSSKHKNHYTYDSMNRLKDSGYDGRQESFTYDKVGNRLSKTTNGITDKYIYNVKNQLKELHQDSGTNLFTYDKQDNTIKEETQVGNNSYEYNNLNQQVKALTKEGNTLVSRYDTEGLRCEIEENEKLTKFIFHKENILVETDKDFNAISRFTRGYEVVTSDITSNTEKNRYYYTQDEQGSTVFVTDKDQEIKNEYCYDAFGNVLESTEDVHNRITYTGKQFDGITQQYYLRARFYNPVIGRFTQEDIYRGDGLNLYSYCGSNPVGYCDPSGYAKRECPPSKTQAINDTNETRTKVNAIQGDANYTGELPPKSWSITESGDGCHMIERVNVKNRADLAQFDTVDTPRFYPDTTFIDEVSANKSRGLAHQRLHVATKEAGIRLQGGNLNLTDAELLARYGKAYSNVELDGISGTLRTPDSSNILGINMSSSEAFNSLLEWGSEVDK</sequence>
<proteinExistence type="predicted"/>
<organism evidence="3 4">
    <name type="scientific">Clostridium estertheticum</name>
    <dbReference type="NCBI Taxonomy" id="238834"/>
    <lineage>
        <taxon>Bacteria</taxon>
        <taxon>Bacillati</taxon>
        <taxon>Bacillota</taxon>
        <taxon>Clostridia</taxon>
        <taxon>Eubacteriales</taxon>
        <taxon>Clostridiaceae</taxon>
        <taxon>Clostridium</taxon>
    </lineage>
</organism>
<protein>
    <recommendedName>
        <fullName evidence="2">Teneurin-like YD-shell domain-containing protein</fullName>
    </recommendedName>
</protein>
<comment type="caution">
    <text evidence="3">The sequence shown here is derived from an EMBL/GenBank/DDBJ whole genome shotgun (WGS) entry which is preliminary data.</text>
</comment>
<evidence type="ECO:0000259" key="2">
    <source>
        <dbReference type="Pfam" id="PF25023"/>
    </source>
</evidence>
<dbReference type="Proteomes" id="UP000342249">
    <property type="component" value="Unassembled WGS sequence"/>
</dbReference>
<feature type="domain" description="Teneurin-like YD-shell" evidence="2">
    <location>
        <begin position="502"/>
        <end position="768"/>
    </location>
</feature>
<dbReference type="InterPro" id="IPR022385">
    <property type="entry name" value="Rhs_assc_core"/>
</dbReference>
<dbReference type="EMBL" id="SPSF01000057">
    <property type="protein sequence ID" value="MPQ64906.1"/>
    <property type="molecule type" value="Genomic_DNA"/>
</dbReference>
<accession>A0A5N7J840</accession>
<dbReference type="Gene3D" id="2.180.10.10">
    <property type="entry name" value="RHS repeat-associated core"/>
    <property type="match status" value="2"/>
</dbReference>
<evidence type="ECO:0000313" key="3">
    <source>
        <dbReference type="EMBL" id="MPQ64906.1"/>
    </source>
</evidence>
<dbReference type="InterPro" id="IPR056823">
    <property type="entry name" value="TEN-like_YD-shell"/>
</dbReference>
<dbReference type="InterPro" id="IPR006530">
    <property type="entry name" value="YD"/>
</dbReference>
<gene>
    <name evidence="3" type="ORF">E4V82_22860</name>
</gene>
<dbReference type="InterPro" id="IPR050708">
    <property type="entry name" value="T6SS_VgrG/RHS"/>
</dbReference>
<evidence type="ECO:0000313" key="4">
    <source>
        <dbReference type="Proteomes" id="UP000342249"/>
    </source>
</evidence>
<dbReference type="PANTHER" id="PTHR32305:SF15">
    <property type="entry name" value="PROTEIN RHSA-RELATED"/>
    <property type="match status" value="1"/>
</dbReference>
<keyword evidence="1" id="KW-0677">Repeat</keyword>
<name>A0A5N7J840_9CLOT</name>
<evidence type="ECO:0000256" key="1">
    <source>
        <dbReference type="ARBA" id="ARBA00022737"/>
    </source>
</evidence>
<dbReference type="NCBIfam" id="TIGR03696">
    <property type="entry name" value="Rhs_assc_core"/>
    <property type="match status" value="1"/>
</dbReference>
<feature type="domain" description="Teneurin-like YD-shell" evidence="2">
    <location>
        <begin position="184"/>
        <end position="343"/>
    </location>
</feature>
<dbReference type="Pfam" id="PF25023">
    <property type="entry name" value="TEN_YD-shell"/>
    <property type="match status" value="2"/>
</dbReference>
<dbReference type="AlphaFoldDB" id="A0A5N7J840"/>
<dbReference type="NCBIfam" id="TIGR01643">
    <property type="entry name" value="YD_repeat_2x"/>
    <property type="match status" value="3"/>
</dbReference>
<dbReference type="PANTHER" id="PTHR32305">
    <property type="match status" value="1"/>
</dbReference>
<reference evidence="3 4" key="1">
    <citation type="journal article" date="2019" name="Lett. Appl. Microbiol.">
        <title>A case of 'blown pack' spoilage of vacuum-packaged pork likely associated with Clostridium estertheticum in Canada.</title>
        <authorList>
            <person name="Zhang P."/>
            <person name="Ward P."/>
            <person name="McMullen L.M."/>
            <person name="Yang X."/>
        </authorList>
    </citation>
    <scope>NUCLEOTIDE SEQUENCE [LARGE SCALE GENOMIC DNA]</scope>
    <source>
        <strain evidence="3 4">MA19</strain>
    </source>
</reference>